<protein>
    <submittedName>
        <fullName evidence="1">Uncharacterized protein</fullName>
    </submittedName>
</protein>
<keyword evidence="2" id="KW-1185">Reference proteome</keyword>
<sequence>MAHKSTLKIDGKEYEVLSLSYSFHQHVNPNTNETTSEVFGGNIDVSIETRNADAKIIELMVLPHKDDISGSIELKNQKGEELRTIKFDHSAIINFSESFSLSGAGSGTQSFTICSRDLDVNGQKLKLLRE</sequence>
<dbReference type="RefSeq" id="WP_093824774.1">
    <property type="nucleotide sequence ID" value="NZ_FOLQ01000002.1"/>
</dbReference>
<name>A0A1I1MUJ8_9BACT</name>
<dbReference type="AlphaFoldDB" id="A0A1I1MUJ8"/>
<gene>
    <name evidence="1" type="ORF">SAMN05216167_102643</name>
</gene>
<dbReference type="Proteomes" id="UP000198598">
    <property type="component" value="Unassembled WGS sequence"/>
</dbReference>
<reference evidence="1 2" key="1">
    <citation type="submission" date="2016-10" db="EMBL/GenBank/DDBJ databases">
        <authorList>
            <person name="de Groot N.N."/>
        </authorList>
    </citation>
    <scope>NUCLEOTIDE SEQUENCE [LARGE SCALE GENOMIC DNA]</scope>
    <source>
        <strain evidence="1 2">DSM 26130</strain>
    </source>
</reference>
<organism evidence="1 2">
    <name type="scientific">Spirosoma endophyticum</name>
    <dbReference type="NCBI Taxonomy" id="662367"/>
    <lineage>
        <taxon>Bacteria</taxon>
        <taxon>Pseudomonadati</taxon>
        <taxon>Bacteroidota</taxon>
        <taxon>Cytophagia</taxon>
        <taxon>Cytophagales</taxon>
        <taxon>Cytophagaceae</taxon>
        <taxon>Spirosoma</taxon>
    </lineage>
</organism>
<dbReference type="Pfam" id="PF17642">
    <property type="entry name" value="TssD"/>
    <property type="match status" value="1"/>
</dbReference>
<dbReference type="STRING" id="662367.SAMN05216167_102643"/>
<dbReference type="OrthoDB" id="955509at2"/>
<evidence type="ECO:0000313" key="1">
    <source>
        <dbReference type="EMBL" id="SFC86878.1"/>
    </source>
</evidence>
<dbReference type="GO" id="GO:0033104">
    <property type="term" value="C:type VI protein secretion system complex"/>
    <property type="evidence" value="ECO:0007669"/>
    <property type="project" value="InterPro"/>
</dbReference>
<proteinExistence type="predicted"/>
<evidence type="ECO:0000313" key="2">
    <source>
        <dbReference type="Proteomes" id="UP000198598"/>
    </source>
</evidence>
<accession>A0A1I1MUJ8</accession>
<dbReference type="InterPro" id="IPR041408">
    <property type="entry name" value="Hcp_Tssd"/>
</dbReference>
<dbReference type="EMBL" id="FOLQ01000002">
    <property type="protein sequence ID" value="SFC86878.1"/>
    <property type="molecule type" value="Genomic_DNA"/>
</dbReference>